<dbReference type="Proteomes" id="UP000651977">
    <property type="component" value="Unassembled WGS sequence"/>
</dbReference>
<reference evidence="3" key="1">
    <citation type="journal article" date="2019" name="Int. J. Syst. Evol. Microbiol.">
        <title>The Global Catalogue of Microorganisms (GCM) 10K type strain sequencing project: providing services to taxonomists for standard genome sequencing and annotation.</title>
        <authorList>
            <consortium name="The Broad Institute Genomics Platform"/>
            <consortium name="The Broad Institute Genome Sequencing Center for Infectious Disease"/>
            <person name="Wu L."/>
            <person name="Ma J."/>
        </authorList>
    </citation>
    <scope>NUCLEOTIDE SEQUENCE [LARGE SCALE GENOMIC DNA]</scope>
    <source>
        <strain evidence="3">CGMCC 1.10131</strain>
    </source>
</reference>
<gene>
    <name evidence="2" type="ORF">GCM10007414_34750</name>
</gene>
<comment type="caution">
    <text evidence="2">The sequence shown here is derived from an EMBL/GenBank/DDBJ whole genome shotgun (WGS) entry which is preliminary data.</text>
</comment>
<keyword evidence="3" id="KW-1185">Reference proteome</keyword>
<dbReference type="Pfam" id="PF01636">
    <property type="entry name" value="APH"/>
    <property type="match status" value="1"/>
</dbReference>
<dbReference type="Gene3D" id="3.90.1200.10">
    <property type="match status" value="1"/>
</dbReference>
<dbReference type="EMBL" id="BMDY01000026">
    <property type="protein sequence ID" value="GGB18380.1"/>
    <property type="molecule type" value="Genomic_DNA"/>
</dbReference>
<name>A0ABQ1I7B4_9ALTE</name>
<evidence type="ECO:0000313" key="3">
    <source>
        <dbReference type="Proteomes" id="UP000651977"/>
    </source>
</evidence>
<sequence length="275" mass="31293">MINLENLKLIGSGATADVYLYQQTKVIKLFNNKYSLEAVHYEASIAETVSCSTIAAPKYHQIVSIGDRSGIVYDYVPGEILINQLLAKPLQSISTIKRLARAQARLNATTIKGLPKQAERLASLIKRTDTIPEYQAQILQAVKQLAPAEQVCHGDFHVGNIIRHHQDFFVIDWMNAYSGNAEGDLLRSYLMLISPFMPFEMGPLKRQGFIAYKRLLAYFYLREYLKVSGICKHSLKKWWPIVAAARLQDQVPNEELWLKKIIKKHLKYLGEWGAT</sequence>
<dbReference type="InterPro" id="IPR002575">
    <property type="entry name" value="Aminoglycoside_PTrfase"/>
</dbReference>
<dbReference type="RefSeq" id="WP_055731585.1">
    <property type="nucleotide sequence ID" value="NZ_BMDY01000026.1"/>
</dbReference>
<accession>A0ABQ1I7B4</accession>
<organism evidence="2 3">
    <name type="scientific">Agarivorans gilvus</name>
    <dbReference type="NCBI Taxonomy" id="680279"/>
    <lineage>
        <taxon>Bacteria</taxon>
        <taxon>Pseudomonadati</taxon>
        <taxon>Pseudomonadota</taxon>
        <taxon>Gammaproteobacteria</taxon>
        <taxon>Alteromonadales</taxon>
        <taxon>Alteromonadaceae</taxon>
        <taxon>Agarivorans</taxon>
    </lineage>
</organism>
<dbReference type="SUPFAM" id="SSF56112">
    <property type="entry name" value="Protein kinase-like (PK-like)"/>
    <property type="match status" value="1"/>
</dbReference>
<proteinExistence type="predicted"/>
<evidence type="ECO:0000313" key="2">
    <source>
        <dbReference type="EMBL" id="GGB18380.1"/>
    </source>
</evidence>
<evidence type="ECO:0000259" key="1">
    <source>
        <dbReference type="Pfam" id="PF01636"/>
    </source>
</evidence>
<feature type="domain" description="Aminoglycoside phosphotransferase" evidence="1">
    <location>
        <begin position="7"/>
        <end position="195"/>
    </location>
</feature>
<protein>
    <submittedName>
        <fullName evidence="2">Aminoglycoside phosphotransferase</fullName>
    </submittedName>
</protein>
<dbReference type="InterPro" id="IPR011009">
    <property type="entry name" value="Kinase-like_dom_sf"/>
</dbReference>